<keyword evidence="2" id="KW-1185">Reference proteome</keyword>
<evidence type="ECO:0000313" key="1">
    <source>
        <dbReference type="EMBL" id="KAJ7393465.1"/>
    </source>
</evidence>
<reference evidence="1" key="1">
    <citation type="submission" date="2023-01" db="EMBL/GenBank/DDBJ databases">
        <title>Genome assembly of the deep-sea coral Lophelia pertusa.</title>
        <authorList>
            <person name="Herrera S."/>
            <person name="Cordes E."/>
        </authorList>
    </citation>
    <scope>NUCLEOTIDE SEQUENCE</scope>
    <source>
        <strain evidence="1">USNM1676648</strain>
        <tissue evidence="1">Polyp</tissue>
    </source>
</reference>
<organism evidence="1 2">
    <name type="scientific">Desmophyllum pertusum</name>
    <dbReference type="NCBI Taxonomy" id="174260"/>
    <lineage>
        <taxon>Eukaryota</taxon>
        <taxon>Metazoa</taxon>
        <taxon>Cnidaria</taxon>
        <taxon>Anthozoa</taxon>
        <taxon>Hexacorallia</taxon>
        <taxon>Scleractinia</taxon>
        <taxon>Caryophylliina</taxon>
        <taxon>Caryophylliidae</taxon>
        <taxon>Desmophyllum</taxon>
    </lineage>
</organism>
<dbReference type="AlphaFoldDB" id="A0A9X0DB39"/>
<proteinExistence type="predicted"/>
<sequence>MAHNTKRDDVLKYDESNETFSQMFWICKESEDELQLEAVAHVHINGHIRSIGAFETLIILRASCNEAIDRVAVASLSVAVKANTISRETSAFTLYAMQKENVRKALTYLEKELGEGVIDLKQTEIIQSHLRVRSCAEAGTVVSLRLIHKWGSETIVLDSNDFVALADSTAGGACVPDLEIAAEMGRLAIRQIRNEFPAVPTTSDSTVLPLQQQ</sequence>
<dbReference type="Proteomes" id="UP001163046">
    <property type="component" value="Unassembled WGS sequence"/>
</dbReference>
<name>A0A9X0DB39_9CNID</name>
<comment type="caution">
    <text evidence="1">The sequence shown here is derived from an EMBL/GenBank/DDBJ whole genome shotgun (WGS) entry which is preliminary data.</text>
</comment>
<dbReference type="EMBL" id="MU825398">
    <property type="protein sequence ID" value="KAJ7393465.1"/>
    <property type="molecule type" value="Genomic_DNA"/>
</dbReference>
<protein>
    <submittedName>
        <fullName evidence="1">Uncharacterized protein</fullName>
    </submittedName>
</protein>
<accession>A0A9X0DB39</accession>
<evidence type="ECO:0000313" key="2">
    <source>
        <dbReference type="Proteomes" id="UP001163046"/>
    </source>
</evidence>
<gene>
    <name evidence="1" type="ORF">OS493_006444</name>
</gene>